<feature type="region of interest" description="Disordered" evidence="6">
    <location>
        <begin position="204"/>
        <end position="233"/>
    </location>
</feature>
<dbReference type="Proteomes" id="UP000326198">
    <property type="component" value="Unassembled WGS sequence"/>
</dbReference>
<dbReference type="EMBL" id="ML736230">
    <property type="protein sequence ID" value="KAE8377001.1"/>
    <property type="molecule type" value="Genomic_DNA"/>
</dbReference>
<organism evidence="8 9">
    <name type="scientific">Aspergillus bertholletiae</name>
    <dbReference type="NCBI Taxonomy" id="1226010"/>
    <lineage>
        <taxon>Eukaryota</taxon>
        <taxon>Fungi</taxon>
        <taxon>Dikarya</taxon>
        <taxon>Ascomycota</taxon>
        <taxon>Pezizomycotina</taxon>
        <taxon>Eurotiomycetes</taxon>
        <taxon>Eurotiomycetidae</taxon>
        <taxon>Eurotiales</taxon>
        <taxon>Aspergillaceae</taxon>
        <taxon>Aspergillus</taxon>
        <taxon>Aspergillus subgen. Circumdati</taxon>
    </lineage>
</organism>
<dbReference type="PROSITE" id="PS50089">
    <property type="entry name" value="ZF_RING_2"/>
    <property type="match status" value="1"/>
</dbReference>
<dbReference type="GO" id="GO:0061630">
    <property type="term" value="F:ubiquitin protein ligase activity"/>
    <property type="evidence" value="ECO:0007669"/>
    <property type="project" value="InterPro"/>
</dbReference>
<evidence type="ECO:0000256" key="1">
    <source>
        <dbReference type="ARBA" id="ARBA00022723"/>
    </source>
</evidence>
<dbReference type="InterPro" id="IPR017907">
    <property type="entry name" value="Znf_RING_CS"/>
</dbReference>
<feature type="domain" description="RING-type" evidence="7">
    <location>
        <begin position="12"/>
        <end position="53"/>
    </location>
</feature>
<keyword evidence="1" id="KW-0479">Metal-binding</keyword>
<dbReference type="PROSITE" id="PS00518">
    <property type="entry name" value="ZF_RING_1"/>
    <property type="match status" value="1"/>
</dbReference>
<evidence type="ECO:0000256" key="3">
    <source>
        <dbReference type="ARBA" id="ARBA00022833"/>
    </source>
</evidence>
<evidence type="ECO:0000259" key="7">
    <source>
        <dbReference type="PROSITE" id="PS50089"/>
    </source>
</evidence>
<protein>
    <recommendedName>
        <fullName evidence="7">RING-type domain-containing protein</fullName>
    </recommendedName>
</protein>
<keyword evidence="5" id="KW-0175">Coiled coil</keyword>
<dbReference type="GO" id="GO:0000795">
    <property type="term" value="C:synaptonemal complex"/>
    <property type="evidence" value="ECO:0007669"/>
    <property type="project" value="InterPro"/>
</dbReference>
<evidence type="ECO:0000256" key="5">
    <source>
        <dbReference type="SAM" id="Coils"/>
    </source>
</evidence>
<sequence length="370" mass="41273">MDFYLRCNALKCRCQLKEQAVVTTCSHIFCPTCAGTLRLSSSTAGERHCPACQTFLVNPDDVVITVLNPTEDYKTSVLSGLDPNTIMECAGRAFLFWTYQTTQEIYYQEFLAKTLADKYTGLNTQMDKVVHNANTEISTLQARLSDMQATHEQLQKKNQELVDLYREKCKKFTQITNLYNLLKSRTMRSHLQTAASDSVSQALDSLGASRNDPTSSISNRRIGQSIPPQASSYRQQNIFPVNQEGVEQLHRYQRSGTGSSKGTRKKSDASAMPPPSLPGNPKRREVVPMTPQHRTRLTGQPLPSTGMPHLPPNSVVLERPRPRPIEPSSLVNEHISMNRGNPQLNPQIPTHGQTGNGPLATRTFFDSTII</sequence>
<dbReference type="InterPro" id="IPR042448">
    <property type="entry name" value="CCNB1IP1"/>
</dbReference>
<feature type="coiled-coil region" evidence="5">
    <location>
        <begin position="130"/>
        <end position="167"/>
    </location>
</feature>
<feature type="compositionally biased region" description="Polar residues" evidence="6">
    <location>
        <begin position="211"/>
        <end position="233"/>
    </location>
</feature>
<evidence type="ECO:0000313" key="9">
    <source>
        <dbReference type="Proteomes" id="UP000326198"/>
    </source>
</evidence>
<keyword evidence="9" id="KW-1185">Reference proteome</keyword>
<keyword evidence="2 4" id="KW-0863">Zinc-finger</keyword>
<dbReference type="InterPro" id="IPR001841">
    <property type="entry name" value="Znf_RING"/>
</dbReference>
<reference evidence="8 9" key="1">
    <citation type="submission" date="2019-04" db="EMBL/GenBank/DDBJ databases">
        <title>Friends and foes A comparative genomics studyof 23 Aspergillus species from section Flavi.</title>
        <authorList>
            <consortium name="DOE Joint Genome Institute"/>
            <person name="Kjaerbolling I."/>
            <person name="Vesth T."/>
            <person name="Frisvad J.C."/>
            <person name="Nybo J.L."/>
            <person name="Theobald S."/>
            <person name="Kildgaard S."/>
            <person name="Isbrandt T."/>
            <person name="Kuo A."/>
            <person name="Sato A."/>
            <person name="Lyhne E.K."/>
            <person name="Kogle M.E."/>
            <person name="Wiebenga A."/>
            <person name="Kun R.S."/>
            <person name="Lubbers R.J."/>
            <person name="Makela M.R."/>
            <person name="Barry K."/>
            <person name="Chovatia M."/>
            <person name="Clum A."/>
            <person name="Daum C."/>
            <person name="Haridas S."/>
            <person name="He G."/>
            <person name="LaButti K."/>
            <person name="Lipzen A."/>
            <person name="Mondo S."/>
            <person name="Riley R."/>
            <person name="Salamov A."/>
            <person name="Simmons B.A."/>
            <person name="Magnuson J.K."/>
            <person name="Henrissat B."/>
            <person name="Mortensen U.H."/>
            <person name="Larsen T.O."/>
            <person name="Devries R.P."/>
            <person name="Grigoriev I.V."/>
            <person name="Machida M."/>
            <person name="Baker S.E."/>
            <person name="Andersen M.R."/>
        </authorList>
    </citation>
    <scope>NUCLEOTIDE SEQUENCE [LARGE SCALE GENOMIC DNA]</scope>
    <source>
        <strain evidence="8 9">IBT 29228</strain>
    </source>
</reference>
<keyword evidence="3" id="KW-0862">Zinc</keyword>
<dbReference type="Pfam" id="PF14634">
    <property type="entry name" value="zf-RING_5"/>
    <property type="match status" value="1"/>
</dbReference>
<proteinExistence type="predicted"/>
<feature type="region of interest" description="Disordered" evidence="6">
    <location>
        <begin position="251"/>
        <end position="320"/>
    </location>
</feature>
<dbReference type="AlphaFoldDB" id="A0A5N7B4S2"/>
<evidence type="ECO:0000256" key="4">
    <source>
        <dbReference type="PROSITE-ProRule" id="PRU00175"/>
    </source>
</evidence>
<evidence type="ECO:0000313" key="8">
    <source>
        <dbReference type="EMBL" id="KAE8377001.1"/>
    </source>
</evidence>
<accession>A0A5N7B4S2</accession>
<dbReference type="GO" id="GO:0007131">
    <property type="term" value="P:reciprocal meiotic recombination"/>
    <property type="evidence" value="ECO:0007669"/>
    <property type="project" value="InterPro"/>
</dbReference>
<name>A0A5N7B4S2_9EURO</name>
<dbReference type="OrthoDB" id="441210at2759"/>
<evidence type="ECO:0000256" key="2">
    <source>
        <dbReference type="ARBA" id="ARBA00022771"/>
    </source>
</evidence>
<dbReference type="PANTHER" id="PTHR14305:SF0">
    <property type="entry name" value="E3 UBIQUITIN-PROTEIN LIGASE CCNB1IP1"/>
    <property type="match status" value="1"/>
</dbReference>
<dbReference type="GO" id="GO:0008270">
    <property type="term" value="F:zinc ion binding"/>
    <property type="evidence" value="ECO:0007669"/>
    <property type="project" value="UniProtKB-KW"/>
</dbReference>
<dbReference type="PANTHER" id="PTHR14305">
    <property type="entry name" value="E3 UBIQUITIN-PROTEIN LIGASE CCNB1IP1"/>
    <property type="match status" value="1"/>
</dbReference>
<evidence type="ECO:0000256" key="6">
    <source>
        <dbReference type="SAM" id="MobiDB-lite"/>
    </source>
</evidence>
<gene>
    <name evidence="8" type="ORF">BDV26DRAFT_264468</name>
</gene>
<dbReference type="SUPFAM" id="SSF57850">
    <property type="entry name" value="RING/U-box"/>
    <property type="match status" value="1"/>
</dbReference>